<accession>A0ABU7KD17</accession>
<dbReference type="InterPro" id="IPR019039">
    <property type="entry name" value="T4-Rnl1-like_N"/>
</dbReference>
<dbReference type="Proteomes" id="UP001356095">
    <property type="component" value="Unassembled WGS sequence"/>
</dbReference>
<dbReference type="Pfam" id="PF09511">
    <property type="entry name" value="RNA_lig_T4_1"/>
    <property type="match status" value="1"/>
</dbReference>
<protein>
    <submittedName>
        <fullName evidence="2">RNA ligase</fullName>
    </submittedName>
</protein>
<organism evidence="2 3">
    <name type="scientific">Nocardiopsis codii</name>
    <dbReference type="NCBI Taxonomy" id="3065942"/>
    <lineage>
        <taxon>Bacteria</taxon>
        <taxon>Bacillati</taxon>
        <taxon>Actinomycetota</taxon>
        <taxon>Actinomycetes</taxon>
        <taxon>Streptosporangiales</taxon>
        <taxon>Nocardiopsidaceae</taxon>
        <taxon>Nocardiopsis</taxon>
    </lineage>
</organism>
<evidence type="ECO:0000313" key="3">
    <source>
        <dbReference type="Proteomes" id="UP001356095"/>
    </source>
</evidence>
<reference evidence="2 3" key="1">
    <citation type="submission" date="2023-08" db="EMBL/GenBank/DDBJ databases">
        <authorList>
            <person name="Girao M."/>
            <person name="Carvalho M.F."/>
        </authorList>
    </citation>
    <scope>NUCLEOTIDE SEQUENCE [LARGE SCALE GENOMIC DNA]</scope>
    <source>
        <strain evidence="2 3">CT-R113</strain>
    </source>
</reference>
<feature type="domain" description="T4 RNA ligase 1-like N-terminal" evidence="1">
    <location>
        <begin position="55"/>
        <end position="187"/>
    </location>
</feature>
<dbReference type="GO" id="GO:0016874">
    <property type="term" value="F:ligase activity"/>
    <property type="evidence" value="ECO:0007669"/>
    <property type="project" value="UniProtKB-KW"/>
</dbReference>
<evidence type="ECO:0000313" key="2">
    <source>
        <dbReference type="EMBL" id="MEE2040133.1"/>
    </source>
</evidence>
<comment type="caution">
    <text evidence="2">The sequence shown here is derived from an EMBL/GenBank/DDBJ whole genome shotgun (WGS) entry which is preliminary data.</text>
</comment>
<evidence type="ECO:0000259" key="1">
    <source>
        <dbReference type="Pfam" id="PF09511"/>
    </source>
</evidence>
<gene>
    <name evidence="2" type="ORF">Q8791_23220</name>
</gene>
<keyword evidence="2" id="KW-0436">Ligase</keyword>
<sequence>MSPLFLTDLFAHGDLDAAIADGWVRPQDHPTLPLRILNYTEKTQFAQNWTPVTEQCRGLIYDTTTGRVVARPFRKFHNYGSPQAGVLDLTAPVAALDKADGSLGILYPTGRGTWAVATRGSFTSDQAVHATRVWQEKYANRVAPYEGETWLFEIVYPANRIVLDYGGMDDLVLLGAVANHTGRVISPSALYRWPGPRVFEFDHKTLADAVAAPPRPNAEGLVVRFGDGRMVKLKQEDYVLLHRTLFGLNARVVWERLGSGATAADICDGLPDEFHPWVKATVDGLLRDYAKVLAGAWAEHTHITISLPEGWERRDYAQRAAKSKFRPWLFMILDDKDPRPAIWKTLRPSADNRPTTTTVAEVAA</sequence>
<dbReference type="RefSeq" id="WP_330093902.1">
    <property type="nucleotide sequence ID" value="NZ_JAUZMY010000026.1"/>
</dbReference>
<keyword evidence="3" id="KW-1185">Reference proteome</keyword>
<proteinExistence type="predicted"/>
<name>A0ABU7KD17_9ACTN</name>
<dbReference type="EMBL" id="JAUZMY010000026">
    <property type="protein sequence ID" value="MEE2040133.1"/>
    <property type="molecule type" value="Genomic_DNA"/>
</dbReference>